<sequence length="209" mass="23550">MDSSGTETPLAAAVAPSASASTVLDSPITQFPLFSSLPTELRVAIWDWALELQRGDRKIGTSREGVVKPFKSLQCPLFAVSVESRAEALRWYPYPLPVYRCDCGLQSPMRLRTGLVQIDWIKDAIWLDRMSVLDSHIQRGLFLNRARAAGGLHTYTSEPAESLHIKAPDLWIWTMRRASDGHEYYASVIFMSALKRRELQVTMQELTQP</sequence>
<dbReference type="Proteomes" id="UP001390339">
    <property type="component" value="Unassembled WGS sequence"/>
</dbReference>
<dbReference type="EMBL" id="JAPCWZ010000002">
    <property type="protein sequence ID" value="KAK8877553.1"/>
    <property type="molecule type" value="Genomic_DNA"/>
</dbReference>
<protein>
    <recommendedName>
        <fullName evidence="1">2EXR domain-containing protein</fullName>
    </recommendedName>
</protein>
<keyword evidence="3" id="KW-1185">Reference proteome</keyword>
<reference evidence="2 3" key="1">
    <citation type="journal article" date="2024" name="IMA Fungus">
        <title>Apiospora arundinis, a panoply of carbohydrate-active enzymes and secondary metabolites.</title>
        <authorList>
            <person name="Sorensen T."/>
            <person name="Petersen C."/>
            <person name="Muurmann A.T."/>
            <person name="Christiansen J.V."/>
            <person name="Brundto M.L."/>
            <person name="Overgaard C.K."/>
            <person name="Boysen A.T."/>
            <person name="Wollenberg R.D."/>
            <person name="Larsen T.O."/>
            <person name="Sorensen J.L."/>
            <person name="Nielsen K.L."/>
            <person name="Sondergaard T.E."/>
        </authorList>
    </citation>
    <scope>NUCLEOTIDE SEQUENCE [LARGE SCALE GENOMIC DNA]</scope>
    <source>
        <strain evidence="2 3">AAU 773</strain>
    </source>
</reference>
<evidence type="ECO:0000259" key="1">
    <source>
        <dbReference type="Pfam" id="PF20150"/>
    </source>
</evidence>
<organism evidence="2 3">
    <name type="scientific">Apiospora arundinis</name>
    <dbReference type="NCBI Taxonomy" id="335852"/>
    <lineage>
        <taxon>Eukaryota</taxon>
        <taxon>Fungi</taxon>
        <taxon>Dikarya</taxon>
        <taxon>Ascomycota</taxon>
        <taxon>Pezizomycotina</taxon>
        <taxon>Sordariomycetes</taxon>
        <taxon>Xylariomycetidae</taxon>
        <taxon>Amphisphaeriales</taxon>
        <taxon>Apiosporaceae</taxon>
        <taxon>Apiospora</taxon>
    </lineage>
</organism>
<evidence type="ECO:0000313" key="3">
    <source>
        <dbReference type="Proteomes" id="UP001390339"/>
    </source>
</evidence>
<feature type="domain" description="2EXR" evidence="1">
    <location>
        <begin position="31"/>
        <end position="99"/>
    </location>
</feature>
<dbReference type="InterPro" id="IPR045518">
    <property type="entry name" value="2EXR"/>
</dbReference>
<accession>A0ABR2JJ79</accession>
<dbReference type="Pfam" id="PF20150">
    <property type="entry name" value="2EXR"/>
    <property type="match status" value="1"/>
</dbReference>
<proteinExistence type="predicted"/>
<evidence type="ECO:0000313" key="2">
    <source>
        <dbReference type="EMBL" id="KAK8877553.1"/>
    </source>
</evidence>
<name>A0ABR2JJ79_9PEZI</name>
<comment type="caution">
    <text evidence="2">The sequence shown here is derived from an EMBL/GenBank/DDBJ whole genome shotgun (WGS) entry which is preliminary data.</text>
</comment>
<gene>
    <name evidence="2" type="ORF">PGQ11_002499</name>
</gene>